<keyword evidence="6" id="KW-1185">Reference proteome</keyword>
<organism evidence="5 6">
    <name type="scientific">Fodinibius salinus</name>
    <dbReference type="NCBI Taxonomy" id="860790"/>
    <lineage>
        <taxon>Bacteria</taxon>
        <taxon>Pseudomonadati</taxon>
        <taxon>Balneolota</taxon>
        <taxon>Balneolia</taxon>
        <taxon>Balneolales</taxon>
        <taxon>Balneolaceae</taxon>
        <taxon>Fodinibius</taxon>
    </lineage>
</organism>
<gene>
    <name evidence="5" type="ORF">LX73_0010</name>
</gene>
<reference evidence="5 6" key="1">
    <citation type="submission" date="2019-07" db="EMBL/GenBank/DDBJ databases">
        <title>Genomic Encyclopedia of Archaeal and Bacterial Type Strains, Phase II (KMG-II): from individual species to whole genera.</title>
        <authorList>
            <person name="Goeker M."/>
        </authorList>
    </citation>
    <scope>NUCLEOTIDE SEQUENCE [LARGE SCALE GENOMIC DNA]</scope>
    <source>
        <strain evidence="5 6">DSM 21935</strain>
    </source>
</reference>
<dbReference type="NCBIfam" id="TIGR02278">
    <property type="entry name" value="PaaN-DH"/>
    <property type="match status" value="1"/>
</dbReference>
<feature type="compositionally biased region" description="Gly residues" evidence="2">
    <location>
        <begin position="468"/>
        <end position="479"/>
    </location>
</feature>
<dbReference type="Gene3D" id="3.10.129.10">
    <property type="entry name" value="Hotdog Thioesterase"/>
    <property type="match status" value="1"/>
</dbReference>
<comment type="caution">
    <text evidence="5">The sequence shown here is derived from an EMBL/GenBank/DDBJ whole genome shotgun (WGS) entry which is preliminary data.</text>
</comment>
<name>A0A5D3YNR5_9BACT</name>
<dbReference type="RefSeq" id="WP_148897425.1">
    <property type="nucleotide sequence ID" value="NZ_VNHY01000001.1"/>
</dbReference>
<sequence>MKVRSYIKGQWINEGKETDLISAVTGDTVAQMVEGDLDYKGACEYARQQAGPKLRSMSIHERAFKIKFLAQYLLKRKEDYYELSTHTGATRQDSWIDIEGGIGSMFSLSSKSRINLSDLPYHVEGSHEQLSREGTFVGQHICVPRHGVGVHINAFNFPVWGMLEKLAPTIISGMPAIIKPSPVGSYLAYNVFKDMVESEILPEGSIQFIAADKPGDLLDHLNSQDSVAFTGSAETGRKLKAHPNIVANNVRFNLEADSLNCSILGSDVTPDMEEFDLFIDEVAEEMTVKTGQKCTAIRRTIVPENQVDNVIEALNENLDQTTIGNPAEKETQMGPLASKLQADRFDEQLTTLTNVTKSVYGNGEQKGAFTSPHVLLCHQPLDVDEVHKVEAFGPMTTVMPYDSNDEAIALANKADGSLVGSLFTADDDIAREITLGCAPYHGRFMVINRDSADESTGHGSPMPQLIHGGPGRAGGGEEQGGARAVIHNMQRVALQGSPTTLKNITNQYIKGAETNEADTHPFQQYFEELEVGDARTTEKRTVTKEDIEEFAELSGDEFYAHTDPDAAARSLFGEIVAHGYFVLSATAGLFVHPDEGPVLLNYGLENLRFVAPVSPGDTIQAKLIVKRKTVRQKKAKDKFPFGIVYWDVEVTNQDNEIVAEYTILTLIKRKHTLDMDIFEEEN</sequence>
<dbReference type="AlphaFoldDB" id="A0A5D3YNR5"/>
<dbReference type="Gene3D" id="3.40.309.10">
    <property type="entry name" value="Aldehyde Dehydrogenase, Chain A, domain 2"/>
    <property type="match status" value="1"/>
</dbReference>
<feature type="domain" description="Aldehyde dehydrogenase" evidence="3">
    <location>
        <begin position="13"/>
        <end position="433"/>
    </location>
</feature>
<dbReference type="InterPro" id="IPR029069">
    <property type="entry name" value="HotDog_dom_sf"/>
</dbReference>
<keyword evidence="1" id="KW-0560">Oxidoreductase</keyword>
<evidence type="ECO:0000313" key="6">
    <source>
        <dbReference type="Proteomes" id="UP000324595"/>
    </source>
</evidence>
<dbReference type="InterPro" id="IPR016163">
    <property type="entry name" value="Ald_DH_C"/>
</dbReference>
<dbReference type="Gene3D" id="3.40.605.10">
    <property type="entry name" value="Aldehyde Dehydrogenase, Chain A, domain 1"/>
    <property type="match status" value="1"/>
</dbReference>
<dbReference type="Proteomes" id="UP000324595">
    <property type="component" value="Unassembled WGS sequence"/>
</dbReference>
<dbReference type="Pfam" id="PF00171">
    <property type="entry name" value="Aldedh"/>
    <property type="match status" value="1"/>
</dbReference>
<dbReference type="Pfam" id="PF01575">
    <property type="entry name" value="MaoC_dehydratas"/>
    <property type="match status" value="1"/>
</dbReference>
<dbReference type="OrthoDB" id="9801625at2"/>
<keyword evidence="5" id="KW-0378">Hydrolase</keyword>
<feature type="domain" description="MaoC-like" evidence="4">
    <location>
        <begin position="534"/>
        <end position="634"/>
    </location>
</feature>
<dbReference type="EMBL" id="VNHY01000001">
    <property type="protein sequence ID" value="TYP94723.1"/>
    <property type="molecule type" value="Genomic_DNA"/>
</dbReference>
<dbReference type="GO" id="GO:0016620">
    <property type="term" value="F:oxidoreductase activity, acting on the aldehyde or oxo group of donors, NAD or NADP as acceptor"/>
    <property type="evidence" value="ECO:0007669"/>
    <property type="project" value="InterPro"/>
</dbReference>
<proteinExistence type="predicted"/>
<feature type="region of interest" description="Disordered" evidence="2">
    <location>
        <begin position="452"/>
        <end position="479"/>
    </location>
</feature>
<dbReference type="CDD" id="cd07128">
    <property type="entry name" value="ALDH_MaoC-N"/>
    <property type="match status" value="1"/>
</dbReference>
<dbReference type="GO" id="GO:0016787">
    <property type="term" value="F:hydrolase activity"/>
    <property type="evidence" value="ECO:0007669"/>
    <property type="project" value="UniProtKB-KW"/>
</dbReference>
<protein>
    <submittedName>
        <fullName evidence="5">Oxepin-CoA hydrolase / 3-oxo-5,6-dehydrosuberyl-CoA semialdehyde dehydrogenase</fullName>
    </submittedName>
</protein>
<dbReference type="InterPro" id="IPR011966">
    <property type="entry name" value="PaaN-DH"/>
</dbReference>
<dbReference type="PANTHER" id="PTHR43111">
    <property type="entry name" value="ALDEHYDE DEHYDROGENASE B-RELATED"/>
    <property type="match status" value="1"/>
</dbReference>
<dbReference type="PANTHER" id="PTHR43111:SF1">
    <property type="entry name" value="ALDEHYDE DEHYDROGENASE B-RELATED"/>
    <property type="match status" value="1"/>
</dbReference>
<evidence type="ECO:0000256" key="1">
    <source>
        <dbReference type="ARBA" id="ARBA00023002"/>
    </source>
</evidence>
<dbReference type="InterPro" id="IPR015590">
    <property type="entry name" value="Aldehyde_DH_dom"/>
</dbReference>
<dbReference type="InterPro" id="IPR016162">
    <property type="entry name" value="Ald_DH_N"/>
</dbReference>
<evidence type="ECO:0000256" key="2">
    <source>
        <dbReference type="SAM" id="MobiDB-lite"/>
    </source>
</evidence>
<dbReference type="InterPro" id="IPR016161">
    <property type="entry name" value="Ald_DH/histidinol_DH"/>
</dbReference>
<evidence type="ECO:0000259" key="3">
    <source>
        <dbReference type="Pfam" id="PF00171"/>
    </source>
</evidence>
<dbReference type="NCBIfam" id="NF008868">
    <property type="entry name" value="PRK11903.1"/>
    <property type="match status" value="1"/>
</dbReference>
<accession>A0A5D3YNR5</accession>
<dbReference type="SUPFAM" id="SSF53720">
    <property type="entry name" value="ALDH-like"/>
    <property type="match status" value="1"/>
</dbReference>
<evidence type="ECO:0000313" key="5">
    <source>
        <dbReference type="EMBL" id="TYP94723.1"/>
    </source>
</evidence>
<dbReference type="InterPro" id="IPR002539">
    <property type="entry name" value="MaoC-like_dom"/>
</dbReference>
<evidence type="ECO:0000259" key="4">
    <source>
        <dbReference type="Pfam" id="PF01575"/>
    </source>
</evidence>
<dbReference type="SUPFAM" id="SSF54637">
    <property type="entry name" value="Thioesterase/thiol ester dehydrase-isomerase"/>
    <property type="match status" value="1"/>
</dbReference>